<evidence type="ECO:0000313" key="2">
    <source>
        <dbReference type="EMBL" id="MFC4959332.1"/>
    </source>
</evidence>
<organism evidence="2 3">
    <name type="scientific">Streptomyces mauvecolor</name>
    <dbReference type="NCBI Taxonomy" id="58345"/>
    <lineage>
        <taxon>Bacteria</taxon>
        <taxon>Bacillati</taxon>
        <taxon>Actinomycetota</taxon>
        <taxon>Actinomycetes</taxon>
        <taxon>Kitasatosporales</taxon>
        <taxon>Streptomycetaceae</taxon>
        <taxon>Streptomyces</taxon>
    </lineage>
</organism>
<comment type="caution">
    <text evidence="2">The sequence shown here is derived from an EMBL/GenBank/DDBJ whole genome shotgun (WGS) entry which is preliminary data.</text>
</comment>
<dbReference type="RefSeq" id="WP_344376860.1">
    <property type="nucleotide sequence ID" value="NZ_BAAASQ010000016.1"/>
</dbReference>
<gene>
    <name evidence="2" type="ORF">ACFPFX_23865</name>
</gene>
<feature type="region of interest" description="Disordered" evidence="1">
    <location>
        <begin position="60"/>
        <end position="82"/>
    </location>
</feature>
<dbReference type="Proteomes" id="UP001595834">
    <property type="component" value="Unassembled WGS sequence"/>
</dbReference>
<dbReference type="EMBL" id="JBHSIZ010000030">
    <property type="protein sequence ID" value="MFC4959332.1"/>
    <property type="molecule type" value="Genomic_DNA"/>
</dbReference>
<accession>A0ABV9USI0</accession>
<evidence type="ECO:0000313" key="3">
    <source>
        <dbReference type="Proteomes" id="UP001595834"/>
    </source>
</evidence>
<keyword evidence="3" id="KW-1185">Reference proteome</keyword>
<proteinExistence type="predicted"/>
<reference evidence="3" key="1">
    <citation type="journal article" date="2019" name="Int. J. Syst. Evol. Microbiol.">
        <title>The Global Catalogue of Microorganisms (GCM) 10K type strain sequencing project: providing services to taxonomists for standard genome sequencing and annotation.</title>
        <authorList>
            <consortium name="The Broad Institute Genomics Platform"/>
            <consortium name="The Broad Institute Genome Sequencing Center for Infectious Disease"/>
            <person name="Wu L."/>
            <person name="Ma J."/>
        </authorList>
    </citation>
    <scope>NUCLEOTIDE SEQUENCE [LARGE SCALE GENOMIC DNA]</scope>
    <source>
        <strain evidence="3">CCM 7224</strain>
    </source>
</reference>
<protein>
    <submittedName>
        <fullName evidence="2">Uncharacterized protein</fullName>
    </submittedName>
</protein>
<sequence>MVKAGSFSGAVFRELFRMNGKLSGLTCWTAFHIDRHDAALRHFIQALRLARAGGDVQLGPQCADHDGDAVPNAGASPPKSST</sequence>
<evidence type="ECO:0000256" key="1">
    <source>
        <dbReference type="SAM" id="MobiDB-lite"/>
    </source>
</evidence>
<name>A0ABV9USI0_9ACTN</name>